<protein>
    <submittedName>
        <fullName evidence="2">N-acetylmuramoyl-L-alanine amidase</fullName>
    </submittedName>
</protein>
<reference evidence="2 3" key="1">
    <citation type="submission" date="2020-11" db="EMBL/GenBank/DDBJ databases">
        <authorList>
            <person name="Lassalle F."/>
        </authorList>
    </citation>
    <scope>NUCLEOTIDE SEQUENCE [LARGE SCALE GENOMIC DNA]</scope>
    <source>
        <strain evidence="2 3">AB21</strain>
    </source>
</reference>
<gene>
    <name evidence="2" type="ORF">RHAB21_00703</name>
</gene>
<proteinExistence type="predicted"/>
<organism evidence="2 3">
    <name type="scientific">Pseudorhizobium halotolerans</name>
    <dbReference type="NCBI Taxonomy" id="1233081"/>
    <lineage>
        <taxon>Bacteria</taxon>
        <taxon>Pseudomonadati</taxon>
        <taxon>Pseudomonadota</taxon>
        <taxon>Alphaproteobacteria</taxon>
        <taxon>Hyphomicrobiales</taxon>
        <taxon>Rhizobiaceae</taxon>
        <taxon>Rhizobium/Agrobacterium group</taxon>
        <taxon>Pseudorhizobium</taxon>
    </lineage>
</organism>
<dbReference type="Pfam" id="PF01471">
    <property type="entry name" value="PG_binding_1"/>
    <property type="match status" value="1"/>
</dbReference>
<evidence type="ECO:0000259" key="1">
    <source>
        <dbReference type="SMART" id="SM00644"/>
    </source>
</evidence>
<dbReference type="InterPro" id="IPR036505">
    <property type="entry name" value="Amidase/PGRP_sf"/>
</dbReference>
<dbReference type="InterPro" id="IPR002502">
    <property type="entry name" value="Amidase_domain"/>
</dbReference>
<dbReference type="Gene3D" id="1.10.101.10">
    <property type="entry name" value="PGBD-like superfamily/PGBD"/>
    <property type="match status" value="1"/>
</dbReference>
<dbReference type="RefSeq" id="WP_142589851.1">
    <property type="nucleotide sequence ID" value="NZ_CABFWE030000016.1"/>
</dbReference>
<comment type="caution">
    <text evidence="2">The sequence shown here is derived from an EMBL/GenBank/DDBJ whole genome shotgun (WGS) entry which is preliminary data.</text>
</comment>
<name>A0ABM8PYT7_9HYPH</name>
<dbReference type="InterPro" id="IPR036365">
    <property type="entry name" value="PGBD-like_sf"/>
</dbReference>
<feature type="domain" description="N-acetylmuramoyl-L-alanine amidase" evidence="1">
    <location>
        <begin position="1"/>
        <end position="126"/>
    </location>
</feature>
<dbReference type="SUPFAM" id="SSF47090">
    <property type="entry name" value="PGBD-like"/>
    <property type="match status" value="1"/>
</dbReference>
<dbReference type="Proteomes" id="UP000601041">
    <property type="component" value="Unassembled WGS sequence"/>
</dbReference>
<evidence type="ECO:0000313" key="3">
    <source>
        <dbReference type="Proteomes" id="UP000601041"/>
    </source>
</evidence>
<keyword evidence="3" id="KW-1185">Reference proteome</keyword>
<dbReference type="SUPFAM" id="SSF55846">
    <property type="entry name" value="N-acetylmuramoyl-L-alanine amidase-like"/>
    <property type="match status" value="1"/>
</dbReference>
<dbReference type="EMBL" id="CABFWE030000016">
    <property type="protein sequence ID" value="CAD7055361.1"/>
    <property type="molecule type" value="Genomic_DNA"/>
</dbReference>
<dbReference type="InterPro" id="IPR015510">
    <property type="entry name" value="PGRP"/>
</dbReference>
<dbReference type="CDD" id="cd06583">
    <property type="entry name" value="PGRP"/>
    <property type="match status" value="1"/>
</dbReference>
<dbReference type="InterPro" id="IPR036366">
    <property type="entry name" value="PGBDSf"/>
</dbReference>
<dbReference type="InterPro" id="IPR002477">
    <property type="entry name" value="Peptidoglycan-bd-like"/>
</dbReference>
<dbReference type="SMART" id="SM00644">
    <property type="entry name" value="Ami_2"/>
    <property type="match status" value="1"/>
</dbReference>
<dbReference type="Pfam" id="PF01510">
    <property type="entry name" value="Amidase_2"/>
    <property type="match status" value="1"/>
</dbReference>
<dbReference type="PANTHER" id="PTHR11022">
    <property type="entry name" value="PEPTIDOGLYCAN RECOGNITION PROTEIN"/>
    <property type="match status" value="1"/>
</dbReference>
<accession>A0ABM8PYT7</accession>
<dbReference type="Gene3D" id="3.40.80.10">
    <property type="entry name" value="Peptidoglycan recognition protein-like"/>
    <property type="match status" value="1"/>
</dbReference>
<sequence>MRTINEIIVHCTATPAGRPVTVTEINAWHLARGWSGIGYHRVIGLKGERWQGRPLDKIGAHCEGHNSSTIGVVYVGGVLSDGRTPADTRTPAQKDALLAEILALRDRFDIRKISGHNEYAAKACPSFDASAEYDSYFEGGRGIAGTVDPLLRRGDAGPAVLAWADDLAAYRKLIGHQWPLRPTAVFDQDLEMVTRWFQKERGILVDGKVGPQTRMEMERALAGVGPYSALFS</sequence>
<dbReference type="PANTHER" id="PTHR11022:SF41">
    <property type="entry name" value="PEPTIDOGLYCAN-RECOGNITION PROTEIN LC-RELATED"/>
    <property type="match status" value="1"/>
</dbReference>
<evidence type="ECO:0000313" key="2">
    <source>
        <dbReference type="EMBL" id="CAD7055361.1"/>
    </source>
</evidence>